<sequence>MAKDLVEFRNLETHFQTTAGTVKAVDNVSFIIREGETLCVVGESGCGKSVTAMSLMQLIESPPGKIVGGEILFEGEDLLKLSKREMSRIRGNQISMIFQEPMSSLNPVLTIGNQISEPLMLHMLLDRKAAKKRAIELINLVGISRPEKIFDSYPHELSGGMRQRIMIAIALSCDPKLLIADEPTTALDVTIQAQILDLMRDIKQKLNTSILLITHDLGVVAEMADYVVVMYAGKVIEEAPVLELFQDPQHPYTKGLLKAKPIINQKQERLYSIPGQVPNPIDLEDNCHFHDRCEFCMDICKVKQPPFRSHGKDTHKSACWLYEEEREVL</sequence>
<organism evidence="9 10">
    <name type="scientific">Paenibacillus glacialis</name>
    <dbReference type="NCBI Taxonomy" id="494026"/>
    <lineage>
        <taxon>Bacteria</taxon>
        <taxon>Bacillati</taxon>
        <taxon>Bacillota</taxon>
        <taxon>Bacilli</taxon>
        <taxon>Bacillales</taxon>
        <taxon>Paenibacillaceae</taxon>
        <taxon>Paenibacillus</taxon>
    </lineage>
</organism>
<dbReference type="CDD" id="cd03257">
    <property type="entry name" value="ABC_NikE_OppD_transporters"/>
    <property type="match status" value="1"/>
</dbReference>
<keyword evidence="7" id="KW-0472">Membrane</keyword>
<dbReference type="Pfam" id="PF00005">
    <property type="entry name" value="ABC_tran"/>
    <property type="match status" value="1"/>
</dbReference>
<dbReference type="RefSeq" id="WP_068533942.1">
    <property type="nucleotide sequence ID" value="NZ_LVJH01000025.1"/>
</dbReference>
<evidence type="ECO:0000313" key="9">
    <source>
        <dbReference type="EMBL" id="OAB42048.1"/>
    </source>
</evidence>
<dbReference type="InterPro" id="IPR017871">
    <property type="entry name" value="ABC_transporter-like_CS"/>
</dbReference>
<dbReference type="EMBL" id="LVJH01000025">
    <property type="protein sequence ID" value="OAB42048.1"/>
    <property type="molecule type" value="Genomic_DNA"/>
</dbReference>
<dbReference type="GO" id="GO:0005886">
    <property type="term" value="C:plasma membrane"/>
    <property type="evidence" value="ECO:0007669"/>
    <property type="project" value="UniProtKB-SubCell"/>
</dbReference>
<evidence type="ECO:0000259" key="8">
    <source>
        <dbReference type="PROSITE" id="PS50893"/>
    </source>
</evidence>
<dbReference type="FunFam" id="3.40.50.300:FF:000016">
    <property type="entry name" value="Oligopeptide ABC transporter ATP-binding component"/>
    <property type="match status" value="1"/>
</dbReference>
<dbReference type="AlphaFoldDB" id="A0A162K835"/>
<comment type="caution">
    <text evidence="9">The sequence shown here is derived from an EMBL/GenBank/DDBJ whole genome shotgun (WGS) entry which is preliminary data.</text>
</comment>
<dbReference type="STRING" id="494026.PGLA_14640"/>
<dbReference type="Proteomes" id="UP000076967">
    <property type="component" value="Unassembled WGS sequence"/>
</dbReference>
<keyword evidence="10" id="KW-1185">Reference proteome</keyword>
<dbReference type="Pfam" id="PF08352">
    <property type="entry name" value="oligo_HPY"/>
    <property type="match status" value="1"/>
</dbReference>
<protein>
    <submittedName>
        <fullName evidence="9">Dipeptide/oligopeptide/nickel ABC transporter ATP-binding protein</fullName>
    </submittedName>
</protein>
<dbReference type="InterPro" id="IPR003439">
    <property type="entry name" value="ABC_transporter-like_ATP-bd"/>
</dbReference>
<proteinExistence type="inferred from homology"/>
<feature type="domain" description="ABC transporter" evidence="8">
    <location>
        <begin position="6"/>
        <end position="257"/>
    </location>
</feature>
<dbReference type="Gene3D" id="3.40.50.300">
    <property type="entry name" value="P-loop containing nucleotide triphosphate hydrolases"/>
    <property type="match status" value="1"/>
</dbReference>
<accession>A0A162K835</accession>
<keyword evidence="4" id="KW-1003">Cell membrane</keyword>
<gene>
    <name evidence="9" type="ORF">PGLA_14640</name>
</gene>
<evidence type="ECO:0000256" key="6">
    <source>
        <dbReference type="ARBA" id="ARBA00022840"/>
    </source>
</evidence>
<evidence type="ECO:0000313" key="10">
    <source>
        <dbReference type="Proteomes" id="UP000076967"/>
    </source>
</evidence>
<keyword evidence="3" id="KW-0813">Transport</keyword>
<dbReference type="InterPro" id="IPR003593">
    <property type="entry name" value="AAA+_ATPase"/>
</dbReference>
<dbReference type="PROSITE" id="PS50893">
    <property type="entry name" value="ABC_TRANSPORTER_2"/>
    <property type="match status" value="1"/>
</dbReference>
<evidence type="ECO:0000256" key="3">
    <source>
        <dbReference type="ARBA" id="ARBA00022448"/>
    </source>
</evidence>
<dbReference type="InterPro" id="IPR050388">
    <property type="entry name" value="ABC_Ni/Peptide_Import"/>
</dbReference>
<dbReference type="InterPro" id="IPR013563">
    <property type="entry name" value="Oligopep_ABC_C"/>
</dbReference>
<comment type="similarity">
    <text evidence="2">Belongs to the ABC transporter superfamily.</text>
</comment>
<comment type="subcellular location">
    <subcellularLocation>
        <location evidence="1">Cell membrane</location>
        <topology evidence="1">Peripheral membrane protein</topology>
    </subcellularLocation>
</comment>
<dbReference type="NCBIfam" id="TIGR01727">
    <property type="entry name" value="oligo_HPY"/>
    <property type="match status" value="1"/>
</dbReference>
<dbReference type="GO" id="GO:0015833">
    <property type="term" value="P:peptide transport"/>
    <property type="evidence" value="ECO:0007669"/>
    <property type="project" value="InterPro"/>
</dbReference>
<evidence type="ECO:0000256" key="1">
    <source>
        <dbReference type="ARBA" id="ARBA00004202"/>
    </source>
</evidence>
<dbReference type="PROSITE" id="PS00211">
    <property type="entry name" value="ABC_TRANSPORTER_1"/>
    <property type="match status" value="1"/>
</dbReference>
<name>A0A162K835_9BACL</name>
<evidence type="ECO:0000256" key="2">
    <source>
        <dbReference type="ARBA" id="ARBA00005417"/>
    </source>
</evidence>
<evidence type="ECO:0000256" key="4">
    <source>
        <dbReference type="ARBA" id="ARBA00022475"/>
    </source>
</evidence>
<evidence type="ECO:0000256" key="5">
    <source>
        <dbReference type="ARBA" id="ARBA00022741"/>
    </source>
</evidence>
<reference evidence="9 10" key="1">
    <citation type="submission" date="2016-03" db="EMBL/GenBank/DDBJ databases">
        <title>Draft genome sequence of Paenibacillus glacialis DSM 22343.</title>
        <authorList>
            <person name="Shin S.-K."/>
            <person name="Yi H."/>
        </authorList>
    </citation>
    <scope>NUCLEOTIDE SEQUENCE [LARGE SCALE GENOMIC DNA]</scope>
    <source>
        <strain evidence="9 10">DSM 22343</strain>
    </source>
</reference>
<dbReference type="SMART" id="SM00382">
    <property type="entry name" value="AAA"/>
    <property type="match status" value="1"/>
</dbReference>
<dbReference type="OrthoDB" id="9802264at2"/>
<dbReference type="PANTHER" id="PTHR43297:SF2">
    <property type="entry name" value="DIPEPTIDE TRANSPORT ATP-BINDING PROTEIN DPPD"/>
    <property type="match status" value="1"/>
</dbReference>
<dbReference type="GO" id="GO:0016887">
    <property type="term" value="F:ATP hydrolysis activity"/>
    <property type="evidence" value="ECO:0007669"/>
    <property type="project" value="InterPro"/>
</dbReference>
<keyword evidence="5" id="KW-0547">Nucleotide-binding</keyword>
<dbReference type="PANTHER" id="PTHR43297">
    <property type="entry name" value="OLIGOPEPTIDE TRANSPORT ATP-BINDING PROTEIN APPD"/>
    <property type="match status" value="1"/>
</dbReference>
<keyword evidence="6 9" id="KW-0067">ATP-binding</keyword>
<dbReference type="GO" id="GO:0005524">
    <property type="term" value="F:ATP binding"/>
    <property type="evidence" value="ECO:0007669"/>
    <property type="project" value="UniProtKB-KW"/>
</dbReference>
<dbReference type="InterPro" id="IPR027417">
    <property type="entry name" value="P-loop_NTPase"/>
</dbReference>
<evidence type="ECO:0000256" key="7">
    <source>
        <dbReference type="ARBA" id="ARBA00023136"/>
    </source>
</evidence>
<dbReference type="SUPFAM" id="SSF52540">
    <property type="entry name" value="P-loop containing nucleoside triphosphate hydrolases"/>
    <property type="match status" value="1"/>
</dbReference>